<feature type="non-terminal residue" evidence="3">
    <location>
        <position position="190"/>
    </location>
</feature>
<evidence type="ECO:0000259" key="2">
    <source>
        <dbReference type="Pfam" id="PF24656"/>
    </source>
</evidence>
<feature type="domain" description="CEP76/DRC7 peptidase-like" evidence="2">
    <location>
        <begin position="57"/>
        <end position="124"/>
    </location>
</feature>
<dbReference type="GO" id="GO:0048870">
    <property type="term" value="P:cell motility"/>
    <property type="evidence" value="ECO:0007669"/>
    <property type="project" value="TreeGrafter"/>
</dbReference>
<evidence type="ECO:0000256" key="1">
    <source>
        <dbReference type="SAM" id="MobiDB-lite"/>
    </source>
</evidence>
<protein>
    <recommendedName>
        <fullName evidence="2">CEP76/DRC7 peptidase-like domain-containing protein</fullName>
    </recommendedName>
</protein>
<dbReference type="Proteomes" id="UP000574390">
    <property type="component" value="Unassembled WGS sequence"/>
</dbReference>
<evidence type="ECO:0000313" key="4">
    <source>
        <dbReference type="Proteomes" id="UP000574390"/>
    </source>
</evidence>
<feature type="region of interest" description="Disordered" evidence="1">
    <location>
        <begin position="168"/>
        <end position="190"/>
    </location>
</feature>
<dbReference type="Pfam" id="PF24656">
    <property type="entry name" value="CEPT76_peptidase"/>
    <property type="match status" value="1"/>
</dbReference>
<organism evidence="3 4">
    <name type="scientific">Perkinsus olseni</name>
    <name type="common">Perkinsus atlanticus</name>
    <dbReference type="NCBI Taxonomy" id="32597"/>
    <lineage>
        <taxon>Eukaryota</taxon>
        <taxon>Sar</taxon>
        <taxon>Alveolata</taxon>
        <taxon>Perkinsozoa</taxon>
        <taxon>Perkinsea</taxon>
        <taxon>Perkinsida</taxon>
        <taxon>Perkinsidae</taxon>
        <taxon>Perkinsus</taxon>
    </lineage>
</organism>
<dbReference type="AlphaFoldDB" id="A0A7J6Q9T9"/>
<proteinExistence type="predicted"/>
<dbReference type="PANTHER" id="PTHR35249">
    <property type="entry name" value="DYNEIN REGULATORY COMPLEX SUBUNIT 7"/>
    <property type="match status" value="1"/>
</dbReference>
<evidence type="ECO:0000313" key="3">
    <source>
        <dbReference type="EMBL" id="KAF4704962.1"/>
    </source>
</evidence>
<comment type="caution">
    <text evidence="3">The sequence shown here is derived from an EMBL/GenBank/DDBJ whole genome shotgun (WGS) entry which is preliminary data.</text>
</comment>
<gene>
    <name evidence="3" type="ORF">FOZ62_009478</name>
</gene>
<sequence length="190" mass="20820">PLAQEKEMFEAEKSDSDDALTEEEEDMDFIAASTANLKELGRTAQEEATPSGFIGRRAHCWVMVRKGARDVVADMFIEPTTGMIFSTETEPSPGSKGDSLRPCPYLSVDTVWNHKNVWVNIQKSFVEGSDVPGKRRPLRKRLNLTGVSMDVGNTRFFEPVLLDPITLANAGSEQQDAEGSGASQENAPGE</sequence>
<name>A0A7J6Q9T9_PEROL</name>
<feature type="region of interest" description="Disordered" evidence="1">
    <location>
        <begin position="1"/>
        <end position="23"/>
    </location>
</feature>
<feature type="compositionally biased region" description="Basic and acidic residues" evidence="1">
    <location>
        <begin position="1"/>
        <end position="16"/>
    </location>
</feature>
<dbReference type="GO" id="GO:0031514">
    <property type="term" value="C:motile cilium"/>
    <property type="evidence" value="ECO:0007669"/>
    <property type="project" value="TreeGrafter"/>
</dbReference>
<dbReference type="EMBL" id="JABANM010031211">
    <property type="protein sequence ID" value="KAF4704962.1"/>
    <property type="molecule type" value="Genomic_DNA"/>
</dbReference>
<feature type="compositionally biased region" description="Polar residues" evidence="1">
    <location>
        <begin position="181"/>
        <end position="190"/>
    </location>
</feature>
<accession>A0A7J6Q9T9</accession>
<dbReference type="InterPro" id="IPR056290">
    <property type="entry name" value="CEPT76/DRC7_peptidase-like_dom"/>
</dbReference>
<reference evidence="3 4" key="1">
    <citation type="submission" date="2020-04" db="EMBL/GenBank/DDBJ databases">
        <title>Perkinsus olseni comparative genomics.</title>
        <authorList>
            <person name="Bogema D.R."/>
        </authorList>
    </citation>
    <scope>NUCLEOTIDE SEQUENCE [LARGE SCALE GENOMIC DNA]</scope>
    <source>
        <strain evidence="3">ATCC PRA-205</strain>
    </source>
</reference>
<feature type="non-terminal residue" evidence="3">
    <location>
        <position position="1"/>
    </location>
</feature>
<dbReference type="InterPro" id="IPR033551">
    <property type="entry name" value="DRC7/lobo"/>
</dbReference>
<dbReference type="PANTHER" id="PTHR35249:SF2">
    <property type="entry name" value="DYNEIN REGULATORY COMPLEX SUBUNIT 7"/>
    <property type="match status" value="1"/>
</dbReference>